<gene>
    <name evidence="1" type="ORF">EYF80_034758</name>
</gene>
<accession>A0A4Z2GQR5</accession>
<organism evidence="1 2">
    <name type="scientific">Liparis tanakae</name>
    <name type="common">Tanaka's snailfish</name>
    <dbReference type="NCBI Taxonomy" id="230148"/>
    <lineage>
        <taxon>Eukaryota</taxon>
        <taxon>Metazoa</taxon>
        <taxon>Chordata</taxon>
        <taxon>Craniata</taxon>
        <taxon>Vertebrata</taxon>
        <taxon>Euteleostomi</taxon>
        <taxon>Actinopterygii</taxon>
        <taxon>Neopterygii</taxon>
        <taxon>Teleostei</taxon>
        <taxon>Neoteleostei</taxon>
        <taxon>Acanthomorphata</taxon>
        <taxon>Eupercaria</taxon>
        <taxon>Perciformes</taxon>
        <taxon>Cottioidei</taxon>
        <taxon>Cottales</taxon>
        <taxon>Liparidae</taxon>
        <taxon>Liparis</taxon>
    </lineage>
</organism>
<dbReference type="Proteomes" id="UP000314294">
    <property type="component" value="Unassembled WGS sequence"/>
</dbReference>
<reference evidence="1 2" key="1">
    <citation type="submission" date="2019-03" db="EMBL/GenBank/DDBJ databases">
        <title>First draft genome of Liparis tanakae, snailfish: a comprehensive survey of snailfish specific genes.</title>
        <authorList>
            <person name="Kim W."/>
            <person name="Song I."/>
            <person name="Jeong J.-H."/>
            <person name="Kim D."/>
            <person name="Kim S."/>
            <person name="Ryu S."/>
            <person name="Song J.Y."/>
            <person name="Lee S.K."/>
        </authorList>
    </citation>
    <scope>NUCLEOTIDE SEQUENCE [LARGE SCALE GENOMIC DNA]</scope>
    <source>
        <tissue evidence="1">Muscle</tissue>
    </source>
</reference>
<dbReference type="EMBL" id="SRLO01000468">
    <property type="protein sequence ID" value="TNN55052.1"/>
    <property type="molecule type" value="Genomic_DNA"/>
</dbReference>
<evidence type="ECO:0000313" key="2">
    <source>
        <dbReference type="Proteomes" id="UP000314294"/>
    </source>
</evidence>
<name>A0A4Z2GQR5_9TELE</name>
<comment type="caution">
    <text evidence="1">The sequence shown here is derived from an EMBL/GenBank/DDBJ whole genome shotgun (WGS) entry which is preliminary data.</text>
</comment>
<proteinExistence type="predicted"/>
<keyword evidence="2" id="KW-1185">Reference proteome</keyword>
<evidence type="ECO:0000313" key="1">
    <source>
        <dbReference type="EMBL" id="TNN55052.1"/>
    </source>
</evidence>
<protein>
    <submittedName>
        <fullName evidence="1">Uncharacterized protein</fullName>
    </submittedName>
</protein>
<dbReference type="AlphaFoldDB" id="A0A4Z2GQR5"/>
<sequence length="107" mass="11822">MLAFTFDHTRDICCPVGRSCKAFRLPLRPLGRSTFCQQGRAEPHMTLSVHRWTTMKTRRGEIVGSSFNGNDGDRQTSATLEEDNRYLLHGAAGGASSAINGRLCTYS</sequence>